<feature type="domain" description="ATP-grasp" evidence="16">
    <location>
        <begin position="117"/>
        <end position="330"/>
    </location>
</feature>
<comment type="catalytic activity">
    <reaction evidence="13">
        <text>2 D-alanine + ATP = D-alanyl-D-alanine + ADP + phosphate + H(+)</text>
        <dbReference type="Rhea" id="RHEA:11224"/>
        <dbReference type="ChEBI" id="CHEBI:15378"/>
        <dbReference type="ChEBI" id="CHEBI:30616"/>
        <dbReference type="ChEBI" id="CHEBI:43474"/>
        <dbReference type="ChEBI" id="CHEBI:57416"/>
        <dbReference type="ChEBI" id="CHEBI:57822"/>
        <dbReference type="ChEBI" id="CHEBI:456216"/>
        <dbReference type="EC" id="6.3.2.4"/>
    </reaction>
</comment>
<evidence type="ECO:0000313" key="17">
    <source>
        <dbReference type="EMBL" id="MDC0667774.1"/>
    </source>
</evidence>
<dbReference type="PROSITE" id="PS50975">
    <property type="entry name" value="ATP_GRASP"/>
    <property type="match status" value="1"/>
</dbReference>
<gene>
    <name evidence="17" type="ORF">POL58_08500</name>
</gene>
<evidence type="ECO:0000256" key="7">
    <source>
        <dbReference type="ARBA" id="ARBA00022598"/>
    </source>
</evidence>
<evidence type="ECO:0000256" key="2">
    <source>
        <dbReference type="ARBA" id="ARBA00001946"/>
    </source>
</evidence>
<evidence type="ECO:0000256" key="6">
    <source>
        <dbReference type="ARBA" id="ARBA00022490"/>
    </source>
</evidence>
<evidence type="ECO:0000256" key="15">
    <source>
        <dbReference type="SAM" id="MobiDB-lite"/>
    </source>
</evidence>
<comment type="cofactor">
    <cofactor evidence="2">
        <name>Mg(2+)</name>
        <dbReference type="ChEBI" id="CHEBI:18420"/>
    </cofactor>
</comment>
<keyword evidence="12" id="KW-0961">Cell wall biogenesis/degradation</keyword>
<dbReference type="PANTHER" id="PTHR23132">
    <property type="entry name" value="D-ALANINE--D-ALANINE LIGASE"/>
    <property type="match status" value="1"/>
</dbReference>
<protein>
    <recommendedName>
        <fullName evidence="5">D-alanine--D-alanine ligase</fullName>
        <ecNumber evidence="5">6.3.2.4</ecNumber>
    </recommendedName>
</protein>
<dbReference type="Gene3D" id="3.30.1490.20">
    <property type="entry name" value="ATP-grasp fold, A domain"/>
    <property type="match status" value="1"/>
</dbReference>
<evidence type="ECO:0000256" key="8">
    <source>
        <dbReference type="ARBA" id="ARBA00022741"/>
    </source>
</evidence>
<dbReference type="RefSeq" id="WP_271996137.1">
    <property type="nucleotide sequence ID" value="NZ_JAQNDN010000002.1"/>
</dbReference>
<dbReference type="EMBL" id="JAQNDN010000002">
    <property type="protein sequence ID" value="MDC0667774.1"/>
    <property type="molecule type" value="Genomic_DNA"/>
</dbReference>
<evidence type="ECO:0000256" key="3">
    <source>
        <dbReference type="ARBA" id="ARBA00004496"/>
    </source>
</evidence>
<keyword evidence="10" id="KW-0133">Cell shape</keyword>
<evidence type="ECO:0000313" key="18">
    <source>
        <dbReference type="Proteomes" id="UP001217838"/>
    </source>
</evidence>
<evidence type="ECO:0000256" key="1">
    <source>
        <dbReference type="ARBA" id="ARBA00001936"/>
    </source>
</evidence>
<dbReference type="InterPro" id="IPR011095">
    <property type="entry name" value="Dala_Dala_lig_C"/>
</dbReference>
<keyword evidence="11" id="KW-0573">Peptidoglycan synthesis</keyword>
<dbReference type="InterPro" id="IPR013815">
    <property type="entry name" value="ATP_grasp_subdomain_1"/>
</dbReference>
<comment type="similarity">
    <text evidence="4">Belongs to the D-alanine--D-alanine ligase family.</text>
</comment>
<proteinExistence type="inferred from homology"/>
<evidence type="ECO:0000256" key="9">
    <source>
        <dbReference type="ARBA" id="ARBA00022840"/>
    </source>
</evidence>
<name>A0ABT5B0Z5_9BACT</name>
<dbReference type="SUPFAM" id="SSF52440">
    <property type="entry name" value="PreATP-grasp domain"/>
    <property type="match status" value="1"/>
</dbReference>
<evidence type="ECO:0000256" key="10">
    <source>
        <dbReference type="ARBA" id="ARBA00022960"/>
    </source>
</evidence>
<comment type="subcellular location">
    <subcellularLocation>
        <location evidence="3">Cytoplasm</location>
    </subcellularLocation>
</comment>
<evidence type="ECO:0000256" key="11">
    <source>
        <dbReference type="ARBA" id="ARBA00022984"/>
    </source>
</evidence>
<keyword evidence="9 14" id="KW-0067">ATP-binding</keyword>
<dbReference type="PROSITE" id="PS00844">
    <property type="entry name" value="DALA_DALA_LIGASE_2"/>
    <property type="match status" value="1"/>
</dbReference>
<dbReference type="Gene3D" id="3.30.470.20">
    <property type="entry name" value="ATP-grasp fold, B domain"/>
    <property type="match status" value="1"/>
</dbReference>
<evidence type="ECO:0000256" key="13">
    <source>
        <dbReference type="ARBA" id="ARBA00047614"/>
    </source>
</evidence>
<dbReference type="PANTHER" id="PTHR23132:SF23">
    <property type="entry name" value="D-ALANINE--D-ALANINE LIGASE B"/>
    <property type="match status" value="1"/>
</dbReference>
<dbReference type="EC" id="6.3.2.4" evidence="5"/>
<keyword evidence="7" id="KW-0436">Ligase</keyword>
<keyword evidence="18" id="KW-1185">Reference proteome</keyword>
<dbReference type="Gene3D" id="3.40.50.20">
    <property type="match status" value="1"/>
</dbReference>
<keyword evidence="6" id="KW-0963">Cytoplasm</keyword>
<organism evidence="17 18">
    <name type="scientific">Nannocystis radixulma</name>
    <dbReference type="NCBI Taxonomy" id="2995305"/>
    <lineage>
        <taxon>Bacteria</taxon>
        <taxon>Pseudomonadati</taxon>
        <taxon>Myxococcota</taxon>
        <taxon>Polyangia</taxon>
        <taxon>Nannocystales</taxon>
        <taxon>Nannocystaceae</taxon>
        <taxon>Nannocystis</taxon>
    </lineage>
</organism>
<dbReference type="InterPro" id="IPR011761">
    <property type="entry name" value="ATP-grasp"/>
</dbReference>
<reference evidence="17 18" key="1">
    <citation type="submission" date="2022-11" db="EMBL/GenBank/DDBJ databases">
        <title>Minimal conservation of predation-associated metabolite biosynthetic gene clusters underscores biosynthetic potential of Myxococcota including descriptions for ten novel species: Archangium lansinium sp. nov., Myxococcus landrumus sp. nov., Nannocystis bai.</title>
        <authorList>
            <person name="Ahearne A."/>
            <person name="Stevens C."/>
            <person name="Dowd S."/>
        </authorList>
    </citation>
    <scope>NUCLEOTIDE SEQUENCE [LARGE SCALE GENOMIC DNA]</scope>
    <source>
        <strain evidence="17 18">NCELM</strain>
    </source>
</reference>
<dbReference type="Pfam" id="PF07478">
    <property type="entry name" value="Dala_Dala_lig_C"/>
    <property type="match status" value="1"/>
</dbReference>
<keyword evidence="8 14" id="KW-0547">Nucleotide-binding</keyword>
<dbReference type="Proteomes" id="UP001217838">
    <property type="component" value="Unassembled WGS sequence"/>
</dbReference>
<dbReference type="SUPFAM" id="SSF56059">
    <property type="entry name" value="Glutathione synthetase ATP-binding domain-like"/>
    <property type="match status" value="1"/>
</dbReference>
<evidence type="ECO:0000256" key="14">
    <source>
        <dbReference type="PROSITE-ProRule" id="PRU00409"/>
    </source>
</evidence>
<dbReference type="InterPro" id="IPR016185">
    <property type="entry name" value="PreATP-grasp_dom_sf"/>
</dbReference>
<dbReference type="InterPro" id="IPR000291">
    <property type="entry name" value="D-Ala_lig_Van_CS"/>
</dbReference>
<sequence>MRIGISFDLKPLHAPAVSEPGDLYEELEAIDTIVAIEQVLRRRGHEVTRLGGGAALLDALVRQGAAERLDGVFNLAEGFGNRGRESQVPALLELLGLPFTGTDAPGLTLTLDKRVAKLLALDHGLPTPPFRLVAVGERCDDGGLQYPLFVKPVGEGSSIGIRRRSRCCGPEELHALVESLHLAYRQPVLVEEFLPGEEYTVGVLGNGADARVIGVMQIVPTGPLDEFVYALEYKRDYSAEIRYRMTDELLRHGALSLARLDQIHALALAAHRVFECRDISRVDLRCDRRGRVDFIEINPLPGLRPGFSDLANLATGHGWSYDALVGGILDAAIERWKAAPPRRPALPPAALLPGQSPLEASPASGVS</sequence>
<comment type="caution">
    <text evidence="17">The sequence shown here is derived from an EMBL/GenBank/DDBJ whole genome shotgun (WGS) entry which is preliminary data.</text>
</comment>
<feature type="region of interest" description="Disordered" evidence="15">
    <location>
        <begin position="347"/>
        <end position="367"/>
    </location>
</feature>
<evidence type="ECO:0000256" key="12">
    <source>
        <dbReference type="ARBA" id="ARBA00023316"/>
    </source>
</evidence>
<evidence type="ECO:0000259" key="16">
    <source>
        <dbReference type="PROSITE" id="PS50975"/>
    </source>
</evidence>
<accession>A0ABT5B0Z5</accession>
<evidence type="ECO:0000256" key="4">
    <source>
        <dbReference type="ARBA" id="ARBA00010871"/>
    </source>
</evidence>
<evidence type="ECO:0000256" key="5">
    <source>
        <dbReference type="ARBA" id="ARBA00012216"/>
    </source>
</evidence>
<comment type="cofactor">
    <cofactor evidence="1">
        <name>Mn(2+)</name>
        <dbReference type="ChEBI" id="CHEBI:29035"/>
    </cofactor>
</comment>